<sequence>MKKIFTVLGIVAVAVSVNAQLVYEPFNYTGSVSGQNGWATHSGATPGQVTAATGNLTYTGLASSTGNSISISSANTEDINKSFTAQSTGVVYYSALVSAQNTTGTTANTATGDYFLHFGTYSTGTTPALSLFQARIYVKKGVGTDTVNYGILNNSGGTAAPTFASTDFPINQTVFLVVKYDFATNTASLFVNAAPGSTEPTTASAVNNTGTTAAPTAIDYFCVRQGSSTGNIQIDEVRVGTTYAQVAPTGASLAVLDLNKTKSNFVRNTFVKNEEITFGADVKDVKVYTLTGQLVKTGSVKEGSSLNVAELQKGNYIVTGTVNNQAVSQKILKD</sequence>
<dbReference type="Proteomes" id="UP001073122">
    <property type="component" value="Unassembled WGS sequence"/>
</dbReference>
<protein>
    <submittedName>
        <fullName evidence="3">T9SS type A sorting domain-containing protein</fullName>
    </submittedName>
</protein>
<evidence type="ECO:0000313" key="3">
    <source>
        <dbReference type="EMBL" id="MCX8526079.1"/>
    </source>
</evidence>
<accession>A0ABT3XWP8</accession>
<feature type="signal peptide" evidence="2">
    <location>
        <begin position="1"/>
        <end position="19"/>
    </location>
</feature>
<gene>
    <name evidence="3" type="ORF">OF897_19365</name>
</gene>
<keyword evidence="1 2" id="KW-0732">Signal</keyword>
<evidence type="ECO:0000256" key="1">
    <source>
        <dbReference type="ARBA" id="ARBA00022729"/>
    </source>
</evidence>
<feature type="chain" id="PRO_5046192573" evidence="2">
    <location>
        <begin position="20"/>
        <end position="334"/>
    </location>
</feature>
<comment type="caution">
    <text evidence="3">The sequence shown here is derived from an EMBL/GenBank/DDBJ whole genome shotgun (WGS) entry which is preliminary data.</text>
</comment>
<organism evidence="3 4">
    <name type="scientific">Chryseobacterium formosus</name>
    <dbReference type="NCBI Taxonomy" id="1537363"/>
    <lineage>
        <taxon>Bacteria</taxon>
        <taxon>Pseudomonadati</taxon>
        <taxon>Bacteroidota</taxon>
        <taxon>Flavobacteriia</taxon>
        <taxon>Flavobacteriales</taxon>
        <taxon>Weeksellaceae</taxon>
        <taxon>Chryseobacterium group</taxon>
        <taxon>Chryseobacterium</taxon>
    </lineage>
</organism>
<dbReference type="InterPro" id="IPR026444">
    <property type="entry name" value="Secre_tail"/>
</dbReference>
<dbReference type="EMBL" id="JAOVZW010000027">
    <property type="protein sequence ID" value="MCX8526079.1"/>
    <property type="molecule type" value="Genomic_DNA"/>
</dbReference>
<proteinExistence type="predicted"/>
<dbReference type="RefSeq" id="WP_267267314.1">
    <property type="nucleotide sequence ID" value="NZ_JAOVZW010000027.1"/>
</dbReference>
<dbReference type="NCBIfam" id="TIGR04183">
    <property type="entry name" value="Por_Secre_tail"/>
    <property type="match status" value="1"/>
</dbReference>
<reference evidence="3" key="1">
    <citation type="submission" date="2022-10" db="EMBL/GenBank/DDBJ databases">
        <title>Chryseobacterium sp. nov., a novel bacterial species.</title>
        <authorList>
            <person name="Cao Y."/>
        </authorList>
    </citation>
    <scope>NUCLEOTIDE SEQUENCE</scope>
    <source>
        <strain evidence="3">CCTCC AB2015118</strain>
    </source>
</reference>
<name>A0ABT3XWP8_9FLAO</name>
<evidence type="ECO:0000256" key="2">
    <source>
        <dbReference type="SAM" id="SignalP"/>
    </source>
</evidence>
<keyword evidence="4" id="KW-1185">Reference proteome</keyword>
<evidence type="ECO:0000313" key="4">
    <source>
        <dbReference type="Proteomes" id="UP001073122"/>
    </source>
</evidence>